<name>A0A9E6XXJ7_9ACTN</name>
<dbReference type="AlphaFoldDB" id="A0A9E6XXJ7"/>
<accession>A0A9E6XXJ7</accession>
<dbReference type="CDD" id="cd00570">
    <property type="entry name" value="GST_N_family"/>
    <property type="match status" value="1"/>
</dbReference>
<dbReference type="SUPFAM" id="SSF52833">
    <property type="entry name" value="Thioredoxin-like"/>
    <property type="match status" value="1"/>
</dbReference>
<dbReference type="InterPro" id="IPR004045">
    <property type="entry name" value="Glutathione_S-Trfase_N"/>
</dbReference>
<reference evidence="2" key="1">
    <citation type="journal article" date="2022" name="Int. J. Syst. Evol. Microbiol.">
        <title>Pseudomonas aegrilactucae sp. nov. and Pseudomonas morbosilactucae sp. nov., pathogens causing bacterial rot of lettuce in Japan.</title>
        <authorList>
            <person name="Sawada H."/>
            <person name="Fujikawa T."/>
            <person name="Satou M."/>
        </authorList>
    </citation>
    <scope>NUCLEOTIDE SEQUENCE</scope>
    <source>
        <strain evidence="2">0166_1</strain>
    </source>
</reference>
<sequence length="90" mass="10004">MAKVKLHRCSYTFLHTNLDSCWKVQKALDEQGIDYEIVKHGYLRGARPDIVEMTGQKLLPVLELADGTAYRAESSDMAARVRAGDLPGPS</sequence>
<protein>
    <recommendedName>
        <fullName evidence="1">GST N-terminal domain-containing protein</fullName>
    </recommendedName>
</protein>
<evidence type="ECO:0000259" key="1">
    <source>
        <dbReference type="Pfam" id="PF13417"/>
    </source>
</evidence>
<dbReference type="Gene3D" id="3.40.30.10">
    <property type="entry name" value="Glutaredoxin"/>
    <property type="match status" value="1"/>
</dbReference>
<feature type="domain" description="GST N-terminal" evidence="1">
    <location>
        <begin position="21"/>
        <end position="78"/>
    </location>
</feature>
<dbReference type="Pfam" id="PF13417">
    <property type="entry name" value="GST_N_3"/>
    <property type="match status" value="1"/>
</dbReference>
<dbReference type="RefSeq" id="WP_259315894.1">
    <property type="nucleotide sequence ID" value="NZ_CP087164.1"/>
</dbReference>
<dbReference type="EMBL" id="CP087164">
    <property type="protein sequence ID" value="UGS36221.1"/>
    <property type="molecule type" value="Genomic_DNA"/>
</dbReference>
<organism evidence="2 3">
    <name type="scientific">Capillimicrobium parvum</name>
    <dbReference type="NCBI Taxonomy" id="2884022"/>
    <lineage>
        <taxon>Bacteria</taxon>
        <taxon>Bacillati</taxon>
        <taxon>Actinomycetota</taxon>
        <taxon>Thermoleophilia</taxon>
        <taxon>Solirubrobacterales</taxon>
        <taxon>Capillimicrobiaceae</taxon>
        <taxon>Capillimicrobium</taxon>
    </lineage>
</organism>
<evidence type="ECO:0000313" key="3">
    <source>
        <dbReference type="Proteomes" id="UP001162834"/>
    </source>
</evidence>
<gene>
    <name evidence="2" type="ORF">DSM104329_02621</name>
</gene>
<evidence type="ECO:0000313" key="2">
    <source>
        <dbReference type="EMBL" id="UGS36221.1"/>
    </source>
</evidence>
<dbReference type="KEGG" id="sbae:DSM104329_02621"/>
<dbReference type="Proteomes" id="UP001162834">
    <property type="component" value="Chromosome"/>
</dbReference>
<keyword evidence="3" id="KW-1185">Reference proteome</keyword>
<proteinExistence type="predicted"/>
<dbReference type="InterPro" id="IPR036249">
    <property type="entry name" value="Thioredoxin-like_sf"/>
</dbReference>